<dbReference type="InterPro" id="IPR040210">
    <property type="entry name" value="Cep85/Cep85L"/>
</dbReference>
<feature type="non-terminal residue" evidence="3">
    <location>
        <position position="1"/>
    </location>
</feature>
<dbReference type="Gene3D" id="2.40.70.10">
    <property type="entry name" value="Acid Proteases"/>
    <property type="match status" value="1"/>
</dbReference>
<dbReference type="PANTHER" id="PTHR31075">
    <property type="entry name" value="CENTROSOMAL PROTEIN OF 85 KDA"/>
    <property type="match status" value="1"/>
</dbReference>
<dbReference type="EMBL" id="JAATIS010000485">
    <property type="protein sequence ID" value="KAG2468296.1"/>
    <property type="molecule type" value="Genomic_DNA"/>
</dbReference>
<evidence type="ECO:0000313" key="3">
    <source>
        <dbReference type="EMBL" id="KAG2468296.1"/>
    </source>
</evidence>
<evidence type="ECO:0000256" key="2">
    <source>
        <dbReference type="SAM" id="MobiDB-lite"/>
    </source>
</evidence>
<feature type="non-terminal residue" evidence="3">
    <location>
        <position position="1037"/>
    </location>
</feature>
<dbReference type="Proteomes" id="UP000886611">
    <property type="component" value="Unassembled WGS sequence"/>
</dbReference>
<dbReference type="GO" id="GO:0004190">
    <property type="term" value="F:aspartic-type endopeptidase activity"/>
    <property type="evidence" value="ECO:0007669"/>
    <property type="project" value="InterPro"/>
</dbReference>
<name>A0A8X8BUB4_POLSE</name>
<dbReference type="SUPFAM" id="SSF50630">
    <property type="entry name" value="Acid proteases"/>
    <property type="match status" value="1"/>
</dbReference>
<dbReference type="InterPro" id="IPR021109">
    <property type="entry name" value="Peptidase_aspartic_dom_sf"/>
</dbReference>
<evidence type="ECO:0000313" key="4">
    <source>
        <dbReference type="Proteomes" id="UP000886611"/>
    </source>
</evidence>
<feature type="coiled-coil region" evidence="1">
    <location>
        <begin position="510"/>
        <end position="558"/>
    </location>
</feature>
<comment type="caution">
    <text evidence="3">The sequence shown here is derived from an EMBL/GenBank/DDBJ whole genome shotgun (WGS) entry which is preliminary data.</text>
</comment>
<protein>
    <submittedName>
        <fullName evidence="3">CE85L protein</fullName>
    </submittedName>
</protein>
<organism evidence="3 4">
    <name type="scientific">Polypterus senegalus</name>
    <name type="common">Senegal bichir</name>
    <dbReference type="NCBI Taxonomy" id="55291"/>
    <lineage>
        <taxon>Eukaryota</taxon>
        <taxon>Metazoa</taxon>
        <taxon>Chordata</taxon>
        <taxon>Craniata</taxon>
        <taxon>Vertebrata</taxon>
        <taxon>Euteleostomi</taxon>
        <taxon>Actinopterygii</taxon>
        <taxon>Polypteriformes</taxon>
        <taxon>Polypteridae</taxon>
        <taxon>Polypterus</taxon>
    </lineage>
</organism>
<keyword evidence="1" id="KW-0175">Coiled coil</keyword>
<feature type="compositionally biased region" description="Low complexity" evidence="2">
    <location>
        <begin position="139"/>
        <end position="155"/>
    </location>
</feature>
<evidence type="ECO:0000256" key="1">
    <source>
        <dbReference type="SAM" id="Coils"/>
    </source>
</evidence>
<feature type="coiled-coil region" evidence="1">
    <location>
        <begin position="582"/>
        <end position="719"/>
    </location>
</feature>
<dbReference type="AlphaFoldDB" id="A0A8X8BUB4"/>
<dbReference type="GO" id="GO:0005813">
    <property type="term" value="C:centrosome"/>
    <property type="evidence" value="ECO:0007669"/>
    <property type="project" value="TreeGrafter"/>
</dbReference>
<dbReference type="GO" id="GO:0006508">
    <property type="term" value="P:proteolysis"/>
    <property type="evidence" value="ECO:0007669"/>
    <property type="project" value="InterPro"/>
</dbReference>
<dbReference type="CDD" id="cd00303">
    <property type="entry name" value="retropepsin_like"/>
    <property type="match status" value="1"/>
</dbReference>
<feature type="region of interest" description="Disordered" evidence="2">
    <location>
        <begin position="201"/>
        <end position="223"/>
    </location>
</feature>
<feature type="region of interest" description="Disordered" evidence="2">
    <location>
        <begin position="132"/>
        <end position="157"/>
    </location>
</feature>
<feature type="compositionally biased region" description="Polar residues" evidence="2">
    <location>
        <begin position="201"/>
        <end position="217"/>
    </location>
</feature>
<proteinExistence type="predicted"/>
<sequence length="1037" mass="117878">MAAAELFGCRFQVYRNGQIFYTFRQLPVPLKHLRFTSDDFSSGHFDVYECLNSHKLDVKLSMKPVVCLQRLTDAECHFNTSPTNTVVIETNHETQTDYDSSIRSCSDTPNERWLPGENSAWEASASTASSYSTRRRCLSTTSDSGDTGIGTSCSDSVEDHSSSSSTYLFKPVSMQGSIPTALVMPSTTNMRPSMRIAGTDRNSCYTLPNHGRSTGTQDGPLDMKDPRPIKRWSSLTKLSVPGNCSVDGRAYMKDDLRTCKEGLTDSAKSYRCKLAEVDNLHFVMGHLTTEERQLNQIRSLGPDPRCKLSMHNKVNSSPTPSLTSKSNALDLSFCALPESKPVATGSEMYKTYNPLGQQTIECSPIQPSVRTQMWLSEQMHSNHSKLQDSSCRLTSFNQLEHFKNAEMPQVMPLVKLKEDELNKKEQIISWQAQQIHQLQQRIRENELQTQVLQGPVRICNNPYHFQLKEMTCDSLPLQTELSVRSQLFHGENEGPDSKLAAAKLEIARLSEVLKQRSSKNTEEIRKLEERLKTRDRYISSLKKRCQRESEMNQEKQQRIETLETYLADLPTLDEIQKQTEQIELLKKEKCELQDSIEDLKKKWEDGRLLIKEKETFIERQKKKEKELIITVQSLQQKVEKCLEDGVRLPMMDMKQLEHDNDLLREEKKKNNQAMEHKLTDEKSLSQDLQAQLKEKEDYIQELKISMQENQRQLEECLNMRTQTQQDEQKLKQPCNENLPLAEELLKEMSYCLVDLKALCSILTERAQGKEPNLVLLLGIRSMNYPGEEHENLHSESSLSAKLLEVSQLRKDIDKLRTMVSDRYAQDMGDSCITQPSKTKPGEPTSTDSKYQKKKEPVEGRLANVFGQPSLLVVPVKLRDLWVEAIVDTGSTFTLMRLSMWQQIKTSEDELTGSTSVRFILADGRRGVALGKVQVKYQLQQMVWRTDIFILDGAHLAMPLLLGLDSIGAAQMSICPYRGEYTLPGSRVFQKRIGRAGSTNLPVLFSSGRGHGQGRGTAYTLPTRSSTTIIMQMAIGMD</sequence>
<keyword evidence="4" id="KW-1185">Reference proteome</keyword>
<feature type="region of interest" description="Disordered" evidence="2">
    <location>
        <begin position="827"/>
        <end position="854"/>
    </location>
</feature>
<dbReference type="InterPro" id="IPR001969">
    <property type="entry name" value="Aspartic_peptidase_AS"/>
</dbReference>
<gene>
    <name evidence="3" type="primary">Cep85l</name>
    <name evidence="3" type="ORF">GTO96_0014820</name>
</gene>
<dbReference type="PROSITE" id="PS00141">
    <property type="entry name" value="ASP_PROTEASE"/>
    <property type="match status" value="1"/>
</dbReference>
<dbReference type="PANTHER" id="PTHR31075:SF2">
    <property type="entry name" value="CENTROSOMAL PROTEIN OF 85 KDA-LIKE"/>
    <property type="match status" value="1"/>
</dbReference>
<accession>A0A8X8BUB4</accession>
<feature type="compositionally biased region" description="Polar residues" evidence="2">
    <location>
        <begin position="831"/>
        <end position="848"/>
    </location>
</feature>
<reference evidence="3 4" key="1">
    <citation type="journal article" date="2021" name="Cell">
        <title>Tracing the genetic footprints of vertebrate landing in non-teleost ray-finned fishes.</title>
        <authorList>
            <person name="Bi X."/>
            <person name="Wang K."/>
            <person name="Yang L."/>
            <person name="Pan H."/>
            <person name="Jiang H."/>
            <person name="Wei Q."/>
            <person name="Fang M."/>
            <person name="Yu H."/>
            <person name="Zhu C."/>
            <person name="Cai Y."/>
            <person name="He Y."/>
            <person name="Gan X."/>
            <person name="Zeng H."/>
            <person name="Yu D."/>
            <person name="Zhu Y."/>
            <person name="Jiang H."/>
            <person name="Qiu Q."/>
            <person name="Yang H."/>
            <person name="Zhang Y.E."/>
            <person name="Wang W."/>
            <person name="Zhu M."/>
            <person name="He S."/>
            <person name="Zhang G."/>
        </authorList>
    </citation>
    <scope>NUCLEOTIDE SEQUENCE [LARGE SCALE GENOMIC DNA]</scope>
    <source>
        <strain evidence="3">Bchr_013</strain>
    </source>
</reference>